<dbReference type="OrthoDB" id="8420208at2"/>
<evidence type="ECO:0000256" key="1">
    <source>
        <dbReference type="SAM" id="SignalP"/>
    </source>
</evidence>
<dbReference type="Proteomes" id="UP000183447">
    <property type="component" value="Unassembled WGS sequence"/>
</dbReference>
<feature type="signal peptide" evidence="1">
    <location>
        <begin position="1"/>
        <end position="31"/>
    </location>
</feature>
<gene>
    <name evidence="2" type="ORF">SAMN02983003_3226</name>
</gene>
<evidence type="ECO:0000313" key="2">
    <source>
        <dbReference type="EMBL" id="SFZ86052.1"/>
    </source>
</evidence>
<sequence length="113" mass="12349">MTKSQEKLVVAALAGLVIAAAAGFAVQPAMAAGYDVQAPARVTGVAHWDHLNIRKWPASYSQKVGQLDPQDSVWIERCIIAPQGGADWCLVENQWQSGWVNARYLTLIPDYDI</sequence>
<dbReference type="Gene3D" id="2.30.30.40">
    <property type="entry name" value="SH3 Domains"/>
    <property type="match status" value="1"/>
</dbReference>
<keyword evidence="3" id="KW-1185">Reference proteome</keyword>
<name>A0A1K2I2R4_9HYPH</name>
<reference evidence="2 3" key="1">
    <citation type="submission" date="2016-11" db="EMBL/GenBank/DDBJ databases">
        <authorList>
            <person name="Jaros S."/>
            <person name="Januszkiewicz K."/>
            <person name="Wedrychowicz H."/>
        </authorList>
    </citation>
    <scope>NUCLEOTIDE SEQUENCE [LARGE SCALE GENOMIC DNA]</scope>
    <source>
        <strain evidence="2 3">ATCC 23634</strain>
    </source>
</reference>
<dbReference type="EMBL" id="FPKU01000003">
    <property type="protein sequence ID" value="SFZ86052.1"/>
    <property type="molecule type" value="Genomic_DNA"/>
</dbReference>
<proteinExistence type="predicted"/>
<keyword evidence="1" id="KW-0732">Signal</keyword>
<accession>A0A1K2I2R4</accession>
<dbReference type="RefSeq" id="WP_072345357.1">
    <property type="nucleotide sequence ID" value="NZ_FPKU01000003.1"/>
</dbReference>
<dbReference type="STRING" id="665118.SAMN02983003_3226"/>
<evidence type="ECO:0000313" key="3">
    <source>
        <dbReference type="Proteomes" id="UP000183447"/>
    </source>
</evidence>
<feature type="chain" id="PRO_5011956029" description="SH3 domain-containing protein" evidence="1">
    <location>
        <begin position="32"/>
        <end position="113"/>
    </location>
</feature>
<dbReference type="AlphaFoldDB" id="A0A1K2I2R4"/>
<organism evidence="2 3">
    <name type="scientific">Devosia enhydra</name>
    <dbReference type="NCBI Taxonomy" id="665118"/>
    <lineage>
        <taxon>Bacteria</taxon>
        <taxon>Pseudomonadati</taxon>
        <taxon>Pseudomonadota</taxon>
        <taxon>Alphaproteobacteria</taxon>
        <taxon>Hyphomicrobiales</taxon>
        <taxon>Devosiaceae</taxon>
        <taxon>Devosia</taxon>
    </lineage>
</organism>
<evidence type="ECO:0008006" key="4">
    <source>
        <dbReference type="Google" id="ProtNLM"/>
    </source>
</evidence>
<protein>
    <recommendedName>
        <fullName evidence="4">SH3 domain-containing protein</fullName>
    </recommendedName>
</protein>